<protein>
    <submittedName>
        <fullName evidence="1">Uncharacterized protein</fullName>
    </submittedName>
</protein>
<sequence length="176" mass="19361">MKLLSPMLEASPKSIEVQLTGFEVFMRREKYVLALRCLNAAIALDSSNPRLHAQIVAFAKVLKSASSLSPKVVQVLQAEFKVLDVAATDLSKYNAEFEAKHKASIRHILSSVAAQRIIDENKGTTDEKLIAALSLPSTTFPDAIDVLDVLKNWSSSVAEVFQKEAHARFPQVTRLA</sequence>
<gene>
    <name evidence="1" type="ORF">NQ176_g6100</name>
</gene>
<evidence type="ECO:0000313" key="1">
    <source>
        <dbReference type="EMBL" id="KAJ2974353.1"/>
    </source>
</evidence>
<reference evidence="1" key="1">
    <citation type="submission" date="2022-08" db="EMBL/GenBank/DDBJ databases">
        <title>Genome Sequence of Lecanicillium fungicola.</title>
        <authorList>
            <person name="Buettner E."/>
        </authorList>
    </citation>
    <scope>NUCLEOTIDE SEQUENCE</scope>
    <source>
        <strain evidence="1">Babe33</strain>
    </source>
</reference>
<comment type="caution">
    <text evidence="1">The sequence shown here is derived from an EMBL/GenBank/DDBJ whole genome shotgun (WGS) entry which is preliminary data.</text>
</comment>
<name>A0ACC1N5T9_9HYPO</name>
<dbReference type="Proteomes" id="UP001143910">
    <property type="component" value="Unassembled WGS sequence"/>
</dbReference>
<evidence type="ECO:0000313" key="2">
    <source>
        <dbReference type="Proteomes" id="UP001143910"/>
    </source>
</evidence>
<accession>A0ACC1N5T9</accession>
<organism evidence="1 2">
    <name type="scientific">Zarea fungicola</name>
    <dbReference type="NCBI Taxonomy" id="93591"/>
    <lineage>
        <taxon>Eukaryota</taxon>
        <taxon>Fungi</taxon>
        <taxon>Dikarya</taxon>
        <taxon>Ascomycota</taxon>
        <taxon>Pezizomycotina</taxon>
        <taxon>Sordariomycetes</taxon>
        <taxon>Hypocreomycetidae</taxon>
        <taxon>Hypocreales</taxon>
        <taxon>Cordycipitaceae</taxon>
        <taxon>Zarea</taxon>
    </lineage>
</organism>
<proteinExistence type="predicted"/>
<keyword evidence="2" id="KW-1185">Reference proteome</keyword>
<dbReference type="EMBL" id="JANJQO010000840">
    <property type="protein sequence ID" value="KAJ2974353.1"/>
    <property type="molecule type" value="Genomic_DNA"/>
</dbReference>